<dbReference type="CDD" id="cd00009">
    <property type="entry name" value="AAA"/>
    <property type="match status" value="1"/>
</dbReference>
<protein>
    <recommendedName>
        <fullName evidence="3">AAA+ ATPase domain-containing protein</fullName>
    </recommendedName>
</protein>
<dbReference type="PANTHER" id="PTHR11669">
    <property type="entry name" value="REPLICATION FACTOR C / DNA POLYMERASE III GAMMA-TAU SUBUNIT"/>
    <property type="match status" value="1"/>
</dbReference>
<dbReference type="InterPro" id="IPR050238">
    <property type="entry name" value="DNA_Rep/Repair_Clamp_Loader"/>
</dbReference>
<name>A0A0G4HW72_9ALVE</name>
<dbReference type="FunFam" id="1.10.8.60:FF:000030">
    <property type="entry name" value="replication factor C subunit 3"/>
    <property type="match status" value="1"/>
</dbReference>
<dbReference type="Pfam" id="PF22534">
    <property type="entry name" value="RFC_C"/>
    <property type="match status" value="1"/>
</dbReference>
<dbReference type="Gene3D" id="1.10.8.60">
    <property type="match status" value="1"/>
</dbReference>
<dbReference type="InterPro" id="IPR027417">
    <property type="entry name" value="P-loop_NTPase"/>
</dbReference>
<dbReference type="GO" id="GO:0003677">
    <property type="term" value="F:DNA binding"/>
    <property type="evidence" value="ECO:0007669"/>
    <property type="project" value="InterPro"/>
</dbReference>
<dbReference type="InterPro" id="IPR008921">
    <property type="entry name" value="DNA_pol3_clamp-load_cplx_C"/>
</dbReference>
<keyword evidence="1" id="KW-0235">DNA replication</keyword>
<dbReference type="GO" id="GO:0003689">
    <property type="term" value="F:DNA clamp loader activity"/>
    <property type="evidence" value="ECO:0007669"/>
    <property type="project" value="TreeGrafter"/>
</dbReference>
<dbReference type="Pfam" id="PF21960">
    <property type="entry name" value="RCF1-5-like_lid"/>
    <property type="match status" value="1"/>
</dbReference>
<dbReference type="Gene3D" id="1.20.272.10">
    <property type="match status" value="1"/>
</dbReference>
<evidence type="ECO:0000313" key="2">
    <source>
        <dbReference type="EMBL" id="CEM48720.1"/>
    </source>
</evidence>
<dbReference type="GO" id="GO:0005663">
    <property type="term" value="C:DNA replication factor C complex"/>
    <property type="evidence" value="ECO:0007669"/>
    <property type="project" value="TreeGrafter"/>
</dbReference>
<organism evidence="2">
    <name type="scientific">Chromera velia CCMP2878</name>
    <dbReference type="NCBI Taxonomy" id="1169474"/>
    <lineage>
        <taxon>Eukaryota</taxon>
        <taxon>Sar</taxon>
        <taxon>Alveolata</taxon>
        <taxon>Colpodellida</taxon>
        <taxon>Chromeraceae</taxon>
        <taxon>Chromera</taxon>
    </lineage>
</organism>
<gene>
    <name evidence="2" type="ORF">Cvel_32559</name>
</gene>
<dbReference type="AlphaFoldDB" id="A0A0G4HW72"/>
<dbReference type="Gene3D" id="3.40.50.300">
    <property type="entry name" value="P-loop containing nucleotide triphosphate hydrolases"/>
    <property type="match status" value="1"/>
</dbReference>
<dbReference type="SUPFAM" id="SSF48019">
    <property type="entry name" value="post-AAA+ oligomerization domain-like"/>
    <property type="match status" value="1"/>
</dbReference>
<proteinExistence type="predicted"/>
<dbReference type="FunFam" id="3.40.50.300:FF:000136">
    <property type="entry name" value="Replication factor C subunit 5"/>
    <property type="match status" value="1"/>
</dbReference>
<evidence type="ECO:0008006" key="3">
    <source>
        <dbReference type="Google" id="ProtNLM"/>
    </source>
</evidence>
<dbReference type="GO" id="GO:0005634">
    <property type="term" value="C:nucleus"/>
    <property type="evidence" value="ECO:0007669"/>
    <property type="project" value="TreeGrafter"/>
</dbReference>
<accession>A0A0G4HW72</accession>
<dbReference type="SUPFAM" id="SSF52540">
    <property type="entry name" value="P-loop containing nucleoside triphosphate hydrolases"/>
    <property type="match status" value="1"/>
</dbReference>
<dbReference type="GO" id="GO:0006281">
    <property type="term" value="P:DNA repair"/>
    <property type="evidence" value="ECO:0007669"/>
    <property type="project" value="TreeGrafter"/>
</dbReference>
<sequence length="329" mass="36818">MLWVDKYRPKKLDELACHGRTTELLQGLAKSGEFPHLLFYGLPGAGKKTRVLAFLREIYGDGVNRVKVENRTFKIPPSNSTSVDIQVLTSNFHVEVTPADVGLRDRVVVQQLIKEIASSPPVNAGKGVPGFKVIVINELDRLTQAAQGALRRTMEKYMGSCRLVMCCESLAKVLPPVRSRALGLRVPLASRDEMREVLGRVIRKEKLDVPEEFLENLITQSGRDMRKALLKLEVARAESYPFRPQQQIPAAPWEGVVTEICNLILRDQSPKALMEVRDKFYSLLIVCIPADVIIRSLCVNLLSRVPDMLKSPIIEHATKYVSQPAGRSV</sequence>
<reference evidence="2" key="1">
    <citation type="submission" date="2014-11" db="EMBL/GenBank/DDBJ databases">
        <authorList>
            <person name="Otto D Thomas"/>
            <person name="Naeem Raeece"/>
        </authorList>
    </citation>
    <scope>NUCLEOTIDE SEQUENCE</scope>
</reference>
<dbReference type="GO" id="GO:0006261">
    <property type="term" value="P:DNA-templated DNA replication"/>
    <property type="evidence" value="ECO:0007669"/>
    <property type="project" value="TreeGrafter"/>
</dbReference>
<evidence type="ECO:0000256" key="1">
    <source>
        <dbReference type="ARBA" id="ARBA00022705"/>
    </source>
</evidence>
<dbReference type="PANTHER" id="PTHR11669:SF1">
    <property type="entry name" value="REPLICATION FACTOR C SUBUNIT 3"/>
    <property type="match status" value="1"/>
</dbReference>
<dbReference type="EMBL" id="CDMZ01004126">
    <property type="protein sequence ID" value="CEM48720.1"/>
    <property type="molecule type" value="Genomic_DNA"/>
</dbReference>
<feature type="non-terminal residue" evidence="2">
    <location>
        <position position="329"/>
    </location>
</feature>